<gene>
    <name evidence="1" type="ORF">JAAARDRAFT_125679</name>
</gene>
<dbReference type="STRING" id="933084.A0A067PZY7"/>
<accession>A0A067PZY7</accession>
<dbReference type="EMBL" id="KL197714">
    <property type="protein sequence ID" value="KDQ60294.1"/>
    <property type="molecule type" value="Genomic_DNA"/>
</dbReference>
<dbReference type="HOGENOM" id="CLU_074404_2_0_1"/>
<keyword evidence="2" id="KW-1185">Reference proteome</keyword>
<evidence type="ECO:0000313" key="2">
    <source>
        <dbReference type="Proteomes" id="UP000027265"/>
    </source>
</evidence>
<dbReference type="Proteomes" id="UP000027265">
    <property type="component" value="Unassembled WGS sequence"/>
</dbReference>
<sequence length="124" mass="14284">MSKVLSKEDVIQLYQRHERQWGIINGAEMLTWDSFPWPMFKRPTSPEDITTVAIGAYVLSPHYPGDKVGKDRIKEHIRRWHPDRFETKLLPKVVEGDQERVKEAAGVVARGLNELLTRSNSVFG</sequence>
<proteinExistence type="predicted"/>
<dbReference type="AlphaFoldDB" id="A0A067PZY7"/>
<protein>
    <submittedName>
        <fullName evidence="1">Uncharacterized protein</fullName>
    </submittedName>
</protein>
<organism evidence="1 2">
    <name type="scientific">Jaapia argillacea MUCL 33604</name>
    <dbReference type="NCBI Taxonomy" id="933084"/>
    <lineage>
        <taxon>Eukaryota</taxon>
        <taxon>Fungi</taxon>
        <taxon>Dikarya</taxon>
        <taxon>Basidiomycota</taxon>
        <taxon>Agaricomycotina</taxon>
        <taxon>Agaricomycetes</taxon>
        <taxon>Agaricomycetidae</taxon>
        <taxon>Jaapiales</taxon>
        <taxon>Jaapiaceae</taxon>
        <taxon>Jaapia</taxon>
    </lineage>
</organism>
<reference evidence="2" key="1">
    <citation type="journal article" date="2014" name="Proc. Natl. Acad. Sci. U.S.A.">
        <title>Extensive sampling of basidiomycete genomes demonstrates inadequacy of the white-rot/brown-rot paradigm for wood decay fungi.</title>
        <authorList>
            <person name="Riley R."/>
            <person name="Salamov A.A."/>
            <person name="Brown D.W."/>
            <person name="Nagy L.G."/>
            <person name="Floudas D."/>
            <person name="Held B.W."/>
            <person name="Levasseur A."/>
            <person name="Lombard V."/>
            <person name="Morin E."/>
            <person name="Otillar R."/>
            <person name="Lindquist E.A."/>
            <person name="Sun H."/>
            <person name="LaButti K.M."/>
            <person name="Schmutz J."/>
            <person name="Jabbour D."/>
            <person name="Luo H."/>
            <person name="Baker S.E."/>
            <person name="Pisabarro A.G."/>
            <person name="Walton J.D."/>
            <person name="Blanchette R.A."/>
            <person name="Henrissat B."/>
            <person name="Martin F."/>
            <person name="Cullen D."/>
            <person name="Hibbett D.S."/>
            <person name="Grigoriev I.V."/>
        </authorList>
    </citation>
    <scope>NUCLEOTIDE SEQUENCE [LARGE SCALE GENOMIC DNA]</scope>
    <source>
        <strain evidence="2">MUCL 33604</strain>
    </source>
</reference>
<dbReference type="InParanoid" id="A0A067PZY7"/>
<evidence type="ECO:0000313" key="1">
    <source>
        <dbReference type="EMBL" id="KDQ60294.1"/>
    </source>
</evidence>
<dbReference type="OrthoDB" id="412109at2759"/>
<name>A0A067PZY7_9AGAM</name>